<dbReference type="Proteomes" id="UP001597347">
    <property type="component" value="Unassembled WGS sequence"/>
</dbReference>
<dbReference type="RefSeq" id="WP_377931748.1">
    <property type="nucleotide sequence ID" value="NZ_JBHUEA010000003.1"/>
</dbReference>
<dbReference type="SUPFAM" id="SSF52172">
    <property type="entry name" value="CheY-like"/>
    <property type="match status" value="1"/>
</dbReference>
<dbReference type="PRINTS" id="PR00038">
    <property type="entry name" value="HTHLUXR"/>
</dbReference>
<organism evidence="4 5">
    <name type="scientific">Amnibacterium endophyticum</name>
    <dbReference type="NCBI Taxonomy" id="2109337"/>
    <lineage>
        <taxon>Bacteria</taxon>
        <taxon>Bacillati</taxon>
        <taxon>Actinomycetota</taxon>
        <taxon>Actinomycetes</taxon>
        <taxon>Micrococcales</taxon>
        <taxon>Microbacteriaceae</taxon>
        <taxon>Amnibacterium</taxon>
    </lineage>
</organism>
<dbReference type="InterPro" id="IPR011006">
    <property type="entry name" value="CheY-like_superfamily"/>
</dbReference>
<dbReference type="PANTHER" id="PTHR43214">
    <property type="entry name" value="TWO-COMPONENT RESPONSE REGULATOR"/>
    <property type="match status" value="1"/>
</dbReference>
<dbReference type="Gene3D" id="3.40.50.2300">
    <property type="match status" value="1"/>
</dbReference>
<evidence type="ECO:0000256" key="2">
    <source>
        <dbReference type="SAM" id="MobiDB-lite"/>
    </source>
</evidence>
<dbReference type="InterPro" id="IPR039420">
    <property type="entry name" value="WalR-like"/>
</dbReference>
<gene>
    <name evidence="4" type="ORF">ACFSBI_02615</name>
</gene>
<proteinExistence type="predicted"/>
<reference evidence="5" key="1">
    <citation type="journal article" date="2019" name="Int. J. Syst. Evol. Microbiol.">
        <title>The Global Catalogue of Microorganisms (GCM) 10K type strain sequencing project: providing services to taxonomists for standard genome sequencing and annotation.</title>
        <authorList>
            <consortium name="The Broad Institute Genomics Platform"/>
            <consortium name="The Broad Institute Genome Sequencing Center for Infectious Disease"/>
            <person name="Wu L."/>
            <person name="Ma J."/>
        </authorList>
    </citation>
    <scope>NUCLEOTIDE SEQUENCE [LARGE SCALE GENOMIC DNA]</scope>
    <source>
        <strain evidence="5">CGMCC 1.12471</strain>
    </source>
</reference>
<dbReference type="InterPro" id="IPR016032">
    <property type="entry name" value="Sig_transdc_resp-reg_C-effctor"/>
</dbReference>
<feature type="compositionally biased region" description="Basic and acidic residues" evidence="2">
    <location>
        <begin position="212"/>
        <end position="225"/>
    </location>
</feature>
<dbReference type="CDD" id="cd06170">
    <property type="entry name" value="LuxR_C_like"/>
    <property type="match status" value="1"/>
</dbReference>
<evidence type="ECO:0000313" key="4">
    <source>
        <dbReference type="EMBL" id="MFD1720430.1"/>
    </source>
</evidence>
<dbReference type="EMBL" id="JBHUEA010000003">
    <property type="protein sequence ID" value="MFD1720430.1"/>
    <property type="molecule type" value="Genomic_DNA"/>
</dbReference>
<sequence>MAGSPQDRPVRVALRNDYEVVLGGFSRMLEPYRDRVEVVEELEQHRVDQPVDVALYDTFAQQEPAHRVIAEMVANPMNRHVAIYSWNTAPELIDAALHQGARGYFAKSLPALQLVEAIEHVAAGGTVLSPAGVEVETNEALDWPGRHAGLSDREAEVLALITQGKSNADIAVITYLTANTIKSHVRTAYRKIGVTSRVEAVLWGVRNGLSPDHDAVQRPSDRAEDLDTLPGAGR</sequence>
<keyword evidence="5" id="KW-1185">Reference proteome</keyword>
<feature type="domain" description="HTH luxR-type" evidence="3">
    <location>
        <begin position="143"/>
        <end position="208"/>
    </location>
</feature>
<evidence type="ECO:0000256" key="1">
    <source>
        <dbReference type="ARBA" id="ARBA00023125"/>
    </source>
</evidence>
<dbReference type="SMART" id="SM00421">
    <property type="entry name" value="HTH_LUXR"/>
    <property type="match status" value="1"/>
</dbReference>
<dbReference type="Pfam" id="PF00196">
    <property type="entry name" value="GerE"/>
    <property type="match status" value="1"/>
</dbReference>
<accession>A0ABW4LCI6</accession>
<keyword evidence="1" id="KW-0238">DNA-binding</keyword>
<dbReference type="InterPro" id="IPR000792">
    <property type="entry name" value="Tscrpt_reg_LuxR_C"/>
</dbReference>
<name>A0ABW4LCI6_9MICO</name>
<protein>
    <submittedName>
        <fullName evidence="4">LuxR C-terminal-related transcriptional regulator</fullName>
    </submittedName>
</protein>
<dbReference type="PROSITE" id="PS50043">
    <property type="entry name" value="HTH_LUXR_2"/>
    <property type="match status" value="1"/>
</dbReference>
<comment type="caution">
    <text evidence="4">The sequence shown here is derived from an EMBL/GenBank/DDBJ whole genome shotgun (WGS) entry which is preliminary data.</text>
</comment>
<evidence type="ECO:0000259" key="3">
    <source>
        <dbReference type="PROSITE" id="PS50043"/>
    </source>
</evidence>
<feature type="region of interest" description="Disordered" evidence="2">
    <location>
        <begin position="212"/>
        <end position="234"/>
    </location>
</feature>
<evidence type="ECO:0000313" key="5">
    <source>
        <dbReference type="Proteomes" id="UP001597347"/>
    </source>
</evidence>
<dbReference type="SUPFAM" id="SSF46894">
    <property type="entry name" value="C-terminal effector domain of the bipartite response regulators"/>
    <property type="match status" value="1"/>
</dbReference>